<dbReference type="GO" id="GO:0000160">
    <property type="term" value="P:phosphorelay signal transduction system"/>
    <property type="evidence" value="ECO:0007669"/>
    <property type="project" value="UniProtKB-KW"/>
</dbReference>
<dbReference type="PROSITE" id="PS50109">
    <property type="entry name" value="HIS_KIN"/>
    <property type="match status" value="1"/>
</dbReference>
<dbReference type="PRINTS" id="PR00344">
    <property type="entry name" value="BCTRLSENSOR"/>
</dbReference>
<dbReference type="InterPro" id="IPR004358">
    <property type="entry name" value="Sig_transdc_His_kin-like_C"/>
</dbReference>
<dbReference type="Gene3D" id="3.30.565.10">
    <property type="entry name" value="Histidine kinase-like ATPase, C-terminal domain"/>
    <property type="match status" value="1"/>
</dbReference>
<proteinExistence type="predicted"/>
<dbReference type="InterPro" id="IPR036890">
    <property type="entry name" value="HATPase_C_sf"/>
</dbReference>
<name>A0AAU8J8T3_9CYAN</name>
<dbReference type="SUPFAM" id="SSF55874">
    <property type="entry name" value="ATPase domain of HSP90 chaperone/DNA topoisomerase II/histidine kinase"/>
    <property type="match status" value="1"/>
</dbReference>
<dbReference type="RefSeq" id="WP_354634829.1">
    <property type="nucleotide sequence ID" value="NZ_CP159837.1"/>
</dbReference>
<keyword evidence="5" id="KW-0902">Two-component regulatory system</keyword>
<comment type="catalytic activity">
    <reaction evidence="1">
        <text>ATP + protein L-histidine = ADP + protein N-phospho-L-histidine.</text>
        <dbReference type="EC" id="2.7.13.3"/>
    </reaction>
</comment>
<evidence type="ECO:0000256" key="2">
    <source>
        <dbReference type="ARBA" id="ARBA00012438"/>
    </source>
</evidence>
<dbReference type="PANTHER" id="PTHR43047">
    <property type="entry name" value="TWO-COMPONENT HISTIDINE PROTEIN KINASE"/>
    <property type="match status" value="1"/>
</dbReference>
<reference evidence="7" key="1">
    <citation type="submission" date="2024-07" db="EMBL/GenBank/DDBJ databases">
        <authorList>
            <person name="Kim Y.J."/>
            <person name="Jeong J.Y."/>
        </authorList>
    </citation>
    <scope>NUCLEOTIDE SEQUENCE</scope>
    <source>
        <strain evidence="7">GIHE-MW2</strain>
    </source>
</reference>
<evidence type="ECO:0000256" key="4">
    <source>
        <dbReference type="ARBA" id="ARBA00022777"/>
    </source>
</evidence>
<evidence type="ECO:0000256" key="1">
    <source>
        <dbReference type="ARBA" id="ARBA00000085"/>
    </source>
</evidence>
<protein>
    <recommendedName>
        <fullName evidence="2">histidine kinase</fullName>
        <ecNumber evidence="2">2.7.13.3</ecNumber>
    </recommendedName>
</protein>
<dbReference type="GO" id="GO:0004673">
    <property type="term" value="F:protein histidine kinase activity"/>
    <property type="evidence" value="ECO:0007669"/>
    <property type="project" value="UniProtKB-EC"/>
</dbReference>
<accession>A0AAU8J8T3</accession>
<dbReference type="SMART" id="SM00387">
    <property type="entry name" value="HATPase_c"/>
    <property type="match status" value="1"/>
</dbReference>
<evidence type="ECO:0000313" key="7">
    <source>
        <dbReference type="EMBL" id="XCM35237.1"/>
    </source>
</evidence>
<dbReference type="InterPro" id="IPR003594">
    <property type="entry name" value="HATPase_dom"/>
</dbReference>
<dbReference type="AlphaFoldDB" id="A0AAU8J8T3"/>
<dbReference type="EMBL" id="CP159837">
    <property type="protein sequence ID" value="XCM35237.1"/>
    <property type="molecule type" value="Genomic_DNA"/>
</dbReference>
<gene>
    <name evidence="7" type="ORF">ABWT76_003898</name>
</gene>
<dbReference type="EC" id="2.7.13.3" evidence="2"/>
<evidence type="ECO:0000256" key="5">
    <source>
        <dbReference type="ARBA" id="ARBA00023012"/>
    </source>
</evidence>
<feature type="domain" description="Histidine kinase" evidence="6">
    <location>
        <begin position="21"/>
        <end position="96"/>
    </location>
</feature>
<sequence>MNECLPGSEIINQSALQLVSLTLSIEDTGIGISPQDQLHIFDAFAQGNRQSKRKYSGTGLGLAITKRLTEILGGTIELESELNSGSIFTFKFPNVRVFDSAIAESKLPIAIEPNLDPVQSSVKPDREPNNSIIDIDRASDRLNPEMMQSPVPLINEAAFRELMDQLDIEQTHIWPELCQKMKFRELQAFSERLNQWAEKYPLGDLLNYANQVANQLEPFDWDQLPDTIAQFTEIIESIEAKFNQK</sequence>
<keyword evidence="4" id="KW-0418">Kinase</keyword>
<keyword evidence="7" id="KW-0067">ATP-binding</keyword>
<organism evidence="7">
    <name type="scientific">Planktothricoides raciborskii GIHE-MW2</name>
    <dbReference type="NCBI Taxonomy" id="2792601"/>
    <lineage>
        <taxon>Bacteria</taxon>
        <taxon>Bacillati</taxon>
        <taxon>Cyanobacteriota</taxon>
        <taxon>Cyanophyceae</taxon>
        <taxon>Oscillatoriophycideae</taxon>
        <taxon>Oscillatoriales</taxon>
        <taxon>Oscillatoriaceae</taxon>
        <taxon>Planktothricoides</taxon>
    </lineage>
</organism>
<dbReference type="InterPro" id="IPR005467">
    <property type="entry name" value="His_kinase_dom"/>
</dbReference>
<evidence type="ECO:0000259" key="6">
    <source>
        <dbReference type="PROSITE" id="PS50109"/>
    </source>
</evidence>
<evidence type="ECO:0000256" key="3">
    <source>
        <dbReference type="ARBA" id="ARBA00022679"/>
    </source>
</evidence>
<dbReference type="Pfam" id="PF02518">
    <property type="entry name" value="HATPase_c"/>
    <property type="match status" value="1"/>
</dbReference>
<keyword evidence="7" id="KW-0547">Nucleotide-binding</keyword>
<dbReference type="GO" id="GO:0005524">
    <property type="term" value="F:ATP binding"/>
    <property type="evidence" value="ECO:0007669"/>
    <property type="project" value="UniProtKB-KW"/>
</dbReference>
<keyword evidence="3" id="KW-0808">Transferase</keyword>